<evidence type="ECO:0000256" key="2">
    <source>
        <dbReference type="ARBA" id="ARBA00004141"/>
    </source>
</evidence>
<dbReference type="AlphaFoldDB" id="A9NQ33"/>
<comment type="similarity">
    <text evidence="3 7">Belongs to the PRA1 family.</text>
</comment>
<dbReference type="EMBL" id="EF083396">
    <property type="protein sequence ID" value="ABK22744.1"/>
    <property type="molecule type" value="mRNA"/>
</dbReference>
<evidence type="ECO:0000256" key="5">
    <source>
        <dbReference type="ARBA" id="ARBA00022989"/>
    </source>
</evidence>
<evidence type="ECO:0000256" key="1">
    <source>
        <dbReference type="ARBA" id="ARBA00002501"/>
    </source>
</evidence>
<dbReference type="EMBL" id="EF676163">
    <property type="protein sequence ID" value="ABR16082.1"/>
    <property type="molecule type" value="mRNA"/>
</dbReference>
<keyword evidence="5 7" id="KW-1133">Transmembrane helix</keyword>
<evidence type="ECO:0000313" key="10">
    <source>
        <dbReference type="EMBL" id="ABR16082.1"/>
    </source>
</evidence>
<reference evidence="11" key="3">
    <citation type="submission" date="2009-02" db="EMBL/GenBank/DDBJ databases">
        <title>Full length sequence-verified cDNA sequences from Sitka spruce (Picea sitchensis).</title>
        <authorList>
            <person name="Reid K.E."/>
            <person name="Liao N."/>
            <person name="Ralph S."/>
            <person name="Kolosova N."/>
            <person name="Oddy C."/>
            <person name="Moore R."/>
            <person name="Mayo M."/>
            <person name="Wagner S."/>
            <person name="King J."/>
            <person name="Yanchuk A."/>
            <person name="Holt R."/>
            <person name="Jones S."/>
            <person name="Marra M."/>
            <person name="Ritland C.E."/>
            <person name="Ritland K."/>
            <person name="Bohlmann J."/>
        </authorList>
    </citation>
    <scope>NUCLEOTIDE SEQUENCE</scope>
    <source>
        <tissue evidence="11">Bark</tissue>
    </source>
</reference>
<dbReference type="GO" id="GO:0016192">
    <property type="term" value="P:vesicle-mediated transport"/>
    <property type="evidence" value="ECO:0007669"/>
    <property type="project" value="TreeGrafter"/>
</dbReference>
<protein>
    <recommendedName>
        <fullName evidence="7">PRA1 family protein</fullName>
    </recommendedName>
</protein>
<accession>A9NQ33</accession>
<evidence type="ECO:0000256" key="7">
    <source>
        <dbReference type="RuleBase" id="RU363107"/>
    </source>
</evidence>
<dbReference type="GO" id="GO:0005783">
    <property type="term" value="C:endoplasmic reticulum"/>
    <property type="evidence" value="ECO:0007669"/>
    <property type="project" value="TreeGrafter"/>
</dbReference>
<evidence type="ECO:0000256" key="8">
    <source>
        <dbReference type="SAM" id="MobiDB-lite"/>
    </source>
</evidence>
<evidence type="ECO:0000256" key="3">
    <source>
        <dbReference type="ARBA" id="ARBA00006483"/>
    </source>
</evidence>
<dbReference type="EMBL" id="BT071625">
    <property type="protein sequence ID" value="ACN41076.1"/>
    <property type="molecule type" value="mRNA"/>
</dbReference>
<evidence type="ECO:0000256" key="6">
    <source>
        <dbReference type="ARBA" id="ARBA00023136"/>
    </source>
</evidence>
<dbReference type="GO" id="GO:0016020">
    <property type="term" value="C:membrane"/>
    <property type="evidence" value="ECO:0007669"/>
    <property type="project" value="UniProtKB-SubCell"/>
</dbReference>
<evidence type="ECO:0000256" key="4">
    <source>
        <dbReference type="ARBA" id="ARBA00022692"/>
    </source>
</evidence>
<reference evidence="10" key="1">
    <citation type="submission" date="2007-06" db="EMBL/GenBank/DDBJ databases">
        <title>Full length cDNA sequences from Sitka Spruce (Picea sitchensis).</title>
        <authorList>
            <person name="Ralph S.G."/>
            <person name="Chun H.E."/>
            <person name="Liao N."/>
            <person name="Ali J."/>
            <person name="Reid K."/>
            <person name="Kolosova N."/>
            <person name="Cooper N."/>
            <person name="Cullis C."/>
            <person name="Jancsik S."/>
            <person name="Moore R."/>
            <person name="Mayo M."/>
            <person name="Wagner S."/>
            <person name="Holt R.A."/>
            <person name="Jones S.J.M."/>
            <person name="Marra M.A."/>
            <person name="Ritland C.E."/>
            <person name="Ritland K."/>
            <person name="Bohlmann J."/>
        </authorList>
    </citation>
    <scope>NUCLEOTIDE SEQUENCE</scope>
    <source>
        <tissue evidence="10">Green portion of the leader tissue</tissue>
    </source>
</reference>
<keyword evidence="7" id="KW-0813">Transport</keyword>
<feature type="transmembrane region" description="Helical" evidence="7">
    <location>
        <begin position="102"/>
        <end position="118"/>
    </location>
</feature>
<sequence>MAAAYSPLPTSSAPATVPATTTTPTPTAAGAFFSRLLEGTNNALSQRRPWPELVDRNSLAKPSSTAEAVARIRKNWAYFRVNYLLLLSGVLAFSLLSNPLSFFLLVGLLGGWIFLYLLRREPLVLLSRTYSDREVLGILTVLTIVIVFMTSVGSVLISALMIGLAMVCAHGAFRVPEDLFLDEEEPAPGFLSFLGSPALQIPVVANV</sequence>
<comment type="function">
    <text evidence="1 7">May be involved in both secretory and endocytic intracellular trafficking in the endosomal/prevacuolar compartments.</text>
</comment>
<dbReference type="Pfam" id="PF03208">
    <property type="entry name" value="PRA1"/>
    <property type="match status" value="1"/>
</dbReference>
<keyword evidence="6 7" id="KW-0472">Membrane</keyword>
<feature type="transmembrane region" description="Helical" evidence="7">
    <location>
        <begin position="77"/>
        <end position="96"/>
    </location>
</feature>
<dbReference type="PANTHER" id="PTHR19317">
    <property type="entry name" value="PRENYLATED RAB ACCEPTOR 1-RELATED"/>
    <property type="match status" value="1"/>
</dbReference>
<name>A9NQ33_PICSI</name>
<comment type="subcellular location">
    <subcellularLocation>
        <location evidence="2 7">Membrane</location>
        <topology evidence="2 7">Multi-pass membrane protein</topology>
    </subcellularLocation>
</comment>
<feature type="transmembrane region" description="Helical" evidence="7">
    <location>
        <begin position="139"/>
        <end position="167"/>
    </location>
</feature>
<organism evidence="9">
    <name type="scientific">Picea sitchensis</name>
    <name type="common">Sitka spruce</name>
    <name type="synonym">Pinus sitchensis</name>
    <dbReference type="NCBI Taxonomy" id="3332"/>
    <lineage>
        <taxon>Eukaryota</taxon>
        <taxon>Viridiplantae</taxon>
        <taxon>Streptophyta</taxon>
        <taxon>Embryophyta</taxon>
        <taxon>Tracheophyta</taxon>
        <taxon>Spermatophyta</taxon>
        <taxon>Pinopsida</taxon>
        <taxon>Pinidae</taxon>
        <taxon>Conifers I</taxon>
        <taxon>Pinales</taxon>
        <taxon>Pinaceae</taxon>
        <taxon>Picea</taxon>
    </lineage>
</organism>
<keyword evidence="4 7" id="KW-0812">Transmembrane</keyword>
<proteinExistence type="evidence at transcript level"/>
<dbReference type="OMA" id="HAFITHI"/>
<dbReference type="InterPro" id="IPR004895">
    <property type="entry name" value="Prenylated_rab_accept_PRA1"/>
</dbReference>
<evidence type="ECO:0000313" key="11">
    <source>
        <dbReference type="EMBL" id="ACN41076.1"/>
    </source>
</evidence>
<dbReference type="EMBL" id="EF676792">
    <property type="protein sequence ID" value="ABR16674.1"/>
    <property type="molecule type" value="mRNA"/>
</dbReference>
<reference evidence="9" key="2">
    <citation type="journal article" date="2008" name="BMC Genomics">
        <title>A conifer genomics resource of 200,000 spruce (Picea spp.) ESTs and 6,464 high-quality, sequence-finished full-length cDNAs for Sitka spruce (Picea sitchensis).</title>
        <authorList>
            <person name="Ralph S.G."/>
            <person name="Chun H.J."/>
            <person name="Kolosova N."/>
            <person name="Cooper D."/>
            <person name="Oddy C."/>
            <person name="Ritland C.E."/>
            <person name="Kirkpatrick R."/>
            <person name="Moore R."/>
            <person name="Barber S."/>
            <person name="Holt R.A."/>
            <person name="Jones S.J."/>
            <person name="Marra M.A."/>
            <person name="Douglas C.J."/>
            <person name="Ritland K."/>
            <person name="Bohlmann J."/>
        </authorList>
    </citation>
    <scope>NUCLEOTIDE SEQUENCE</scope>
    <source>
        <tissue evidence="9">Green portion of the leader tissue</tissue>
    </source>
</reference>
<dbReference type="PANTHER" id="PTHR19317:SF0">
    <property type="entry name" value="PRENYLATED RAB ACCEPTOR PROTEIN 1"/>
    <property type="match status" value="1"/>
</dbReference>
<dbReference type="GO" id="GO:0005794">
    <property type="term" value="C:Golgi apparatus"/>
    <property type="evidence" value="ECO:0007669"/>
    <property type="project" value="TreeGrafter"/>
</dbReference>
<evidence type="ECO:0000313" key="9">
    <source>
        <dbReference type="EMBL" id="ABK22744.1"/>
    </source>
</evidence>
<feature type="region of interest" description="Disordered" evidence="8">
    <location>
        <begin position="1"/>
        <end position="22"/>
    </location>
</feature>